<name>A0A061EKE3_THECC</name>
<dbReference type="InterPro" id="IPR052929">
    <property type="entry name" value="RNase_H-like_EbsB-rel"/>
</dbReference>
<dbReference type="Gene3D" id="3.30.420.10">
    <property type="entry name" value="Ribonuclease H-like superfamily/Ribonuclease H"/>
    <property type="match status" value="1"/>
</dbReference>
<dbReference type="InterPro" id="IPR036397">
    <property type="entry name" value="RNaseH_sf"/>
</dbReference>
<evidence type="ECO:0000313" key="3">
    <source>
        <dbReference type="Proteomes" id="UP000026915"/>
    </source>
</evidence>
<protein>
    <recommendedName>
        <fullName evidence="1">RNase H type-1 domain-containing protein</fullName>
    </recommendedName>
</protein>
<dbReference type="InterPro" id="IPR002156">
    <property type="entry name" value="RNaseH_domain"/>
</dbReference>
<dbReference type="InterPro" id="IPR044730">
    <property type="entry name" value="RNase_H-like_dom_plant"/>
</dbReference>
<keyword evidence="3" id="KW-1185">Reference proteome</keyword>
<dbReference type="CDD" id="cd06222">
    <property type="entry name" value="RNase_H_like"/>
    <property type="match status" value="1"/>
</dbReference>
<dbReference type="SUPFAM" id="SSF53098">
    <property type="entry name" value="Ribonuclease H-like"/>
    <property type="match status" value="1"/>
</dbReference>
<dbReference type="GO" id="GO:0003676">
    <property type="term" value="F:nucleic acid binding"/>
    <property type="evidence" value="ECO:0007669"/>
    <property type="project" value="InterPro"/>
</dbReference>
<dbReference type="InterPro" id="IPR012337">
    <property type="entry name" value="RNaseH-like_sf"/>
</dbReference>
<dbReference type="PANTHER" id="PTHR47074:SF75">
    <property type="entry name" value="RNASE H TYPE-1 DOMAIN-CONTAINING PROTEIN"/>
    <property type="match status" value="1"/>
</dbReference>
<feature type="domain" description="RNase H type-1" evidence="1">
    <location>
        <begin position="36"/>
        <end position="143"/>
    </location>
</feature>
<proteinExistence type="predicted"/>
<sequence>MNSHQQSTSKWGTSRERKLNVDAAKFEIAVERWMGADFVVRNMSGEVELAGTRRMLTSQTVEAAELSALVWSLRCRQRENTVIKEIELDCKAVVDWIKGRHLSGVLGHVVEDCLNLTVSIYCDTVLHCPRKCNEVMHLLAKRAKDISEEAVAWLDISHMPNDIQLVIMREFRSSFEGFEVGSGFCIPEGC</sequence>
<evidence type="ECO:0000259" key="1">
    <source>
        <dbReference type="Pfam" id="PF13456"/>
    </source>
</evidence>
<dbReference type="EMBL" id="CM001882">
    <property type="protein sequence ID" value="EOY02739.1"/>
    <property type="molecule type" value="Genomic_DNA"/>
</dbReference>
<reference evidence="2 3" key="1">
    <citation type="journal article" date="2013" name="Genome Biol.">
        <title>The genome sequence of the most widely cultivated cacao type and its use to identify candidate genes regulating pod color.</title>
        <authorList>
            <person name="Motamayor J.C."/>
            <person name="Mockaitis K."/>
            <person name="Schmutz J."/>
            <person name="Haiminen N."/>
            <person name="Iii D.L."/>
            <person name="Cornejo O."/>
            <person name="Findley S.D."/>
            <person name="Zheng P."/>
            <person name="Utro F."/>
            <person name="Royaert S."/>
            <person name="Saski C."/>
            <person name="Jenkins J."/>
            <person name="Podicheti R."/>
            <person name="Zhao M."/>
            <person name="Scheffler B.E."/>
            <person name="Stack J.C."/>
            <person name="Feltus F.A."/>
            <person name="Mustiga G.M."/>
            <person name="Amores F."/>
            <person name="Phillips W."/>
            <person name="Marelli J.P."/>
            <person name="May G.D."/>
            <person name="Shapiro H."/>
            <person name="Ma J."/>
            <person name="Bustamante C.D."/>
            <person name="Schnell R.J."/>
            <person name="Main D."/>
            <person name="Gilbert D."/>
            <person name="Parida L."/>
            <person name="Kuhn D.N."/>
        </authorList>
    </citation>
    <scope>NUCLEOTIDE SEQUENCE [LARGE SCALE GENOMIC DNA]</scope>
    <source>
        <strain evidence="3">cv. Matina 1-6</strain>
    </source>
</reference>
<dbReference type="Proteomes" id="UP000026915">
    <property type="component" value="Chromosome 4"/>
</dbReference>
<dbReference type="PANTHER" id="PTHR47074">
    <property type="entry name" value="BNAC02G40300D PROTEIN"/>
    <property type="match status" value="1"/>
</dbReference>
<dbReference type="Pfam" id="PF13456">
    <property type="entry name" value="RVT_3"/>
    <property type="match status" value="1"/>
</dbReference>
<dbReference type="HOGENOM" id="CLU_123073_0_0_1"/>
<dbReference type="Gramene" id="EOY02739">
    <property type="protein sequence ID" value="EOY02739"/>
    <property type="gene ID" value="TCM_017129"/>
</dbReference>
<gene>
    <name evidence="2" type="ORF">TCM_017129</name>
</gene>
<dbReference type="InParanoid" id="A0A061EKE3"/>
<dbReference type="AlphaFoldDB" id="A0A061EKE3"/>
<evidence type="ECO:0000313" key="2">
    <source>
        <dbReference type="EMBL" id="EOY02739.1"/>
    </source>
</evidence>
<dbReference type="GO" id="GO:0004523">
    <property type="term" value="F:RNA-DNA hybrid ribonuclease activity"/>
    <property type="evidence" value="ECO:0007669"/>
    <property type="project" value="InterPro"/>
</dbReference>
<organism evidence="2 3">
    <name type="scientific">Theobroma cacao</name>
    <name type="common">Cacao</name>
    <name type="synonym">Cocoa</name>
    <dbReference type="NCBI Taxonomy" id="3641"/>
    <lineage>
        <taxon>Eukaryota</taxon>
        <taxon>Viridiplantae</taxon>
        <taxon>Streptophyta</taxon>
        <taxon>Embryophyta</taxon>
        <taxon>Tracheophyta</taxon>
        <taxon>Spermatophyta</taxon>
        <taxon>Magnoliopsida</taxon>
        <taxon>eudicotyledons</taxon>
        <taxon>Gunneridae</taxon>
        <taxon>Pentapetalae</taxon>
        <taxon>rosids</taxon>
        <taxon>malvids</taxon>
        <taxon>Malvales</taxon>
        <taxon>Malvaceae</taxon>
        <taxon>Byttnerioideae</taxon>
        <taxon>Theobroma</taxon>
    </lineage>
</organism>
<accession>A0A061EKE3</accession>